<dbReference type="CDD" id="cd00160">
    <property type="entry name" value="RhoGEF"/>
    <property type="match status" value="1"/>
</dbReference>
<feature type="domain" description="DH" evidence="2">
    <location>
        <begin position="99"/>
        <end position="294"/>
    </location>
</feature>
<feature type="region of interest" description="Disordered" evidence="1">
    <location>
        <begin position="932"/>
        <end position="1041"/>
    </location>
</feature>
<feature type="compositionally biased region" description="Basic residues" evidence="1">
    <location>
        <begin position="712"/>
        <end position="721"/>
    </location>
</feature>
<dbReference type="GO" id="GO:0005737">
    <property type="term" value="C:cytoplasm"/>
    <property type="evidence" value="ECO:0007669"/>
    <property type="project" value="TreeGrafter"/>
</dbReference>
<accession>A0A060S6D8</accession>
<dbReference type="STRING" id="5643.A0A060S6D8"/>
<evidence type="ECO:0000256" key="1">
    <source>
        <dbReference type="SAM" id="MobiDB-lite"/>
    </source>
</evidence>
<feature type="region of interest" description="Disordered" evidence="1">
    <location>
        <begin position="1"/>
        <end position="27"/>
    </location>
</feature>
<sequence length="1407" mass="155617">MALSQSPRKVPLPPDDDAPPRLKTRSTGSNVTKRVFLCGVVVEGADTGRELAQDVQDLVASLGDPMDMESEPLSPSSSQQQANLSSIGARVPVVTNRNALNEVVKELVNTERTYVKRLRILKTDYADPLRSFARSKETAIIAAYEAKTLFGNVDQLLPVNEAFLTDLEKMERMAHKGGPGVGDVALKHFKKLKGFEHYRQYYAKREEAQRIFEHEIKKSSRFAEYIDRVKYSTADARNKVGLRELLMEPVQRIPRYTLLFRTMLKHMSATDPQRAPLLEADEIASRIALAETDDQTKRAATLYSLAGAIEDFPVALVSNSRHFITCIDVQDVIAPDPFMPMSSSGPAAAIILHCTLFLFDDKLVIVKRPAEKSGRALAGVDDAEKVAKPGRNTKKTSLVCKGVIDITDVVVSDVGGADFHIYLENPPMDVSERWAGRQFRSLSVVFPPSPVHLDPQRTESEKQCFLEQLWAAQARFRTRAGRSVILQGKEREVENRGGRITRAQTYFNVYTRTSFLQEPKKTKIVMHVDPEGVADAIPFGSHSPPYVVVRVQPMAGELSRYTVTSSSPDDEPEEDIMQTSRIPERIVQTIHQYGLFKFSTGNVSRPTTPTASRSRAAIFGLDVISRNLFGARPGSSMGDFFGGSMNGHRRARTADSRNSTLTGTTSTSGSSIGRFSRTSVTTAATSIGDDEPSYTGSFSKSTSGRARSLSRGAKKLVKRAKSPFSADPTSEPESPARPKDKGKGSYSRRRSMSTGQVDVFETDGYSDWDGGEPEDALRLRLRRIATMDESERDLAMRLELARRNSKNQHGKELPHVAMEEPSEETIYEDEPPPSLRPLSRASRLSRSLPEVPQDVASLRSGTPTLRAPSPLPSRPSSPDERNGRPLSRNSSDRSDRRPLGPRSPSPLLPRSPAMLPTSLSSVEANLETTLVDVLPTTPSRPLPPTTTTPIPRSKRQPFEPIRAANREATPRAAEAVEEPKKPQSSVQPLSVKKKSSVRSNASTVLAVSPSAARRNSGTRRVSPMGKNVFANSSPRRVSGQRANKLPSLLETLDASENMDAADVDRLIRVAETTKTDIESSRRALKRIRLQTDRIMFASPVRNAVAEWEARPVSPVKTLRTPQRATPPPAAPSAVTKEAQARREEMMQAIGRRSGGTPRARPTTMLETSSSLSSISSGDGAGSSAQTQEIARKIEEEVREAEENLVRALQNQEQVSAGMKTLLAQLQEVETRRHLSSRATMLTGGTSQKTSQLTAVKAELQSSQRQREVVKDLLDDKHIEVEVLYEVSPARAPESLRADGDQSFNEELESMYNDAGLPEDEAWAAMTRDLKAAKRSEKAAHHENYQLKRRIEELEMQQEHMYDITRRVQRMRCQPQWIFLGADGEQGHCCMVISIAFESVKKGFKMST</sequence>
<evidence type="ECO:0000259" key="2">
    <source>
        <dbReference type="PROSITE" id="PS50010"/>
    </source>
</evidence>
<dbReference type="Gene3D" id="1.20.900.10">
    <property type="entry name" value="Dbl homology (DH) domain"/>
    <property type="match status" value="1"/>
</dbReference>
<dbReference type="OMA" id="HQYGLFK"/>
<dbReference type="PANTHER" id="PTHR12673">
    <property type="entry name" value="FACIOGENITAL DYSPLASIA PROTEIN"/>
    <property type="match status" value="1"/>
</dbReference>
<evidence type="ECO:0000313" key="3">
    <source>
        <dbReference type="EMBL" id="CDO69915.1"/>
    </source>
</evidence>
<dbReference type="SMART" id="SM00325">
    <property type="entry name" value="RhoGEF"/>
    <property type="match status" value="1"/>
</dbReference>
<comment type="caution">
    <text evidence="3">The sequence shown here is derived from an EMBL/GenBank/DDBJ whole genome shotgun (WGS) entry which is preliminary data.</text>
</comment>
<proteinExistence type="predicted"/>
<feature type="compositionally biased region" description="Acidic residues" evidence="1">
    <location>
        <begin position="760"/>
        <end position="774"/>
    </location>
</feature>
<protein>
    <recommendedName>
        <fullName evidence="2">DH domain-containing protein</fullName>
    </recommendedName>
</protein>
<feature type="compositionally biased region" description="Low complexity" evidence="1">
    <location>
        <begin position="1168"/>
        <end position="1183"/>
    </location>
</feature>
<name>A0A060S6D8_PYCCI</name>
<feature type="compositionally biased region" description="Low complexity" evidence="1">
    <location>
        <begin position="71"/>
        <end position="85"/>
    </location>
</feature>
<dbReference type="SUPFAM" id="SSF48065">
    <property type="entry name" value="DBL homology domain (DH-domain)"/>
    <property type="match status" value="1"/>
</dbReference>
<feature type="region of interest" description="Disordered" evidence="1">
    <location>
        <begin position="640"/>
        <end position="774"/>
    </location>
</feature>
<feature type="compositionally biased region" description="Basic and acidic residues" evidence="1">
    <location>
        <begin position="809"/>
        <end position="818"/>
    </location>
</feature>
<keyword evidence="4" id="KW-1185">Reference proteome</keyword>
<dbReference type="Proteomes" id="UP000029665">
    <property type="component" value="Unassembled WGS sequence"/>
</dbReference>
<reference evidence="3" key="1">
    <citation type="submission" date="2014-01" db="EMBL/GenBank/DDBJ databases">
        <title>The genome of the white-rot fungus Pycnoporus cinnabarinus: a basidiomycete model with a versatile arsenal for lignocellulosic biomass breakdown.</title>
        <authorList>
            <person name="Levasseur A."/>
            <person name="Lomascolo A."/>
            <person name="Ruiz-Duenas F.J."/>
            <person name="Uzan E."/>
            <person name="Piumi F."/>
            <person name="Kues U."/>
            <person name="Ram A.F.J."/>
            <person name="Murat C."/>
            <person name="Haon M."/>
            <person name="Benoit I."/>
            <person name="Arfi Y."/>
            <person name="Chevret D."/>
            <person name="Drula E."/>
            <person name="Kwon M.J."/>
            <person name="Gouret P."/>
            <person name="Lesage-Meessen L."/>
            <person name="Lombard V."/>
            <person name="Mariette J."/>
            <person name="Noirot C."/>
            <person name="Park J."/>
            <person name="Patyshakuliyeva A."/>
            <person name="Wieneger R.A.B."/>
            <person name="Wosten H.A.B."/>
            <person name="Martin F."/>
            <person name="Coutinho P.M."/>
            <person name="de Vries R."/>
            <person name="Martinez A.T."/>
            <person name="Klopp C."/>
            <person name="Pontarotti P."/>
            <person name="Henrissat B."/>
            <person name="Record E."/>
        </authorList>
    </citation>
    <scope>NUCLEOTIDE SEQUENCE [LARGE SCALE GENOMIC DNA]</scope>
    <source>
        <strain evidence="3">BRFM137</strain>
    </source>
</reference>
<organism evidence="3 4">
    <name type="scientific">Pycnoporus cinnabarinus</name>
    <name type="common">Cinnabar-red polypore</name>
    <name type="synonym">Trametes cinnabarina</name>
    <dbReference type="NCBI Taxonomy" id="5643"/>
    <lineage>
        <taxon>Eukaryota</taxon>
        <taxon>Fungi</taxon>
        <taxon>Dikarya</taxon>
        <taxon>Basidiomycota</taxon>
        <taxon>Agaricomycotina</taxon>
        <taxon>Agaricomycetes</taxon>
        <taxon>Polyporales</taxon>
        <taxon>Polyporaceae</taxon>
        <taxon>Trametes</taxon>
    </lineage>
</organism>
<feature type="region of interest" description="Disordered" evidence="1">
    <location>
        <begin position="800"/>
        <end position="915"/>
    </location>
</feature>
<dbReference type="Pfam" id="PF00621">
    <property type="entry name" value="RhoGEF"/>
    <property type="match status" value="1"/>
</dbReference>
<feature type="compositionally biased region" description="Acidic residues" evidence="1">
    <location>
        <begin position="820"/>
        <end position="831"/>
    </location>
</feature>
<feature type="compositionally biased region" description="Low complexity" evidence="1">
    <location>
        <begin position="836"/>
        <end position="849"/>
    </location>
</feature>
<feature type="compositionally biased region" description="Low complexity" evidence="1">
    <location>
        <begin position="656"/>
        <end position="679"/>
    </location>
</feature>
<dbReference type="HOGENOM" id="CLU_003463_0_0_1"/>
<dbReference type="PROSITE" id="PS50010">
    <property type="entry name" value="DH_2"/>
    <property type="match status" value="1"/>
</dbReference>
<feature type="region of interest" description="Disordered" evidence="1">
    <location>
        <begin position="64"/>
        <end position="85"/>
    </location>
</feature>
<dbReference type="InterPro" id="IPR051092">
    <property type="entry name" value="FYVE_RhoGEF_PH"/>
</dbReference>
<feature type="compositionally biased region" description="Polar residues" evidence="1">
    <location>
        <begin position="694"/>
        <end position="705"/>
    </location>
</feature>
<dbReference type="InterPro" id="IPR035899">
    <property type="entry name" value="DBL_dom_sf"/>
</dbReference>
<feature type="compositionally biased region" description="Basic and acidic residues" evidence="1">
    <location>
        <begin position="734"/>
        <end position="743"/>
    </location>
</feature>
<dbReference type="GO" id="GO:0005085">
    <property type="term" value="F:guanyl-nucleotide exchange factor activity"/>
    <property type="evidence" value="ECO:0007669"/>
    <property type="project" value="InterPro"/>
</dbReference>
<dbReference type="PANTHER" id="PTHR12673:SF270">
    <property type="entry name" value="FYVE-TYPE DOMAIN-CONTAINING PROTEIN"/>
    <property type="match status" value="1"/>
</dbReference>
<dbReference type="InterPro" id="IPR000219">
    <property type="entry name" value="DH_dom"/>
</dbReference>
<dbReference type="OrthoDB" id="660555at2759"/>
<gene>
    <name evidence="3" type="ORF">BN946_scf184568.g1</name>
</gene>
<evidence type="ECO:0000313" key="4">
    <source>
        <dbReference type="Proteomes" id="UP000029665"/>
    </source>
</evidence>
<feature type="region of interest" description="Disordered" evidence="1">
    <location>
        <begin position="1115"/>
        <end position="1188"/>
    </location>
</feature>
<dbReference type="EMBL" id="CCBP010000058">
    <property type="protein sequence ID" value="CDO69915.1"/>
    <property type="molecule type" value="Genomic_DNA"/>
</dbReference>